<reference evidence="1 2" key="1">
    <citation type="journal article" date="2010" name="Science">
        <title>Genomic comparison of the ants Camponotus floridanus and Harpegnathos saltator.</title>
        <authorList>
            <person name="Bonasio R."/>
            <person name="Zhang G."/>
            <person name="Ye C."/>
            <person name="Mutti N.S."/>
            <person name="Fang X."/>
            <person name="Qin N."/>
            <person name="Donahue G."/>
            <person name="Yang P."/>
            <person name="Li Q."/>
            <person name="Li C."/>
            <person name="Zhang P."/>
            <person name="Huang Z."/>
            <person name="Berger S.L."/>
            <person name="Reinberg D."/>
            <person name="Wang J."/>
            <person name="Liebig J."/>
        </authorList>
    </citation>
    <scope>NUCLEOTIDE SEQUENCE [LARGE SCALE GENOMIC DNA]</scope>
    <source>
        <strain evidence="1 2">Hsal</strain>
    </source>
</reference>
<reference evidence="1 2" key="2">
    <citation type="journal article" date="2016" name="Sci. Rep.">
        <title>The genome of Rhizobiales bacteria in predatory ants reveals urease gene functions but no genes for nitrogen fixation.</title>
        <authorList>
            <person name="Neuvonen M.M."/>
            <person name="Tamarit D."/>
            <person name="Naslund K."/>
            <person name="Liebig J."/>
            <person name="Feldhaar H."/>
            <person name="Moran N.A."/>
            <person name="Guy L."/>
            <person name="Andersson S.G."/>
        </authorList>
    </citation>
    <scope>NUCLEOTIDE SEQUENCE [LARGE SCALE GENOMIC DNA]</scope>
    <source>
        <strain evidence="1 2">Hsal</strain>
    </source>
</reference>
<dbReference type="CDD" id="cd17033">
    <property type="entry name" value="DR1245-like"/>
    <property type="match status" value="1"/>
</dbReference>
<dbReference type="Proteomes" id="UP000188912">
    <property type="component" value="Chromosome"/>
</dbReference>
<dbReference type="AlphaFoldDB" id="A0A1U9JVI3"/>
<sequence>MRLAFDNSVRNAHPVDVIEQIVHGYDWSFERTTEDEISVCVAGNWVDYHISFSWMEDHEALHLACAFNISVPDIRQHELLNLLSWINEKLLFGHFDYWHQSKTIMYRQTLLLSGGLHPSDAQVKMLLMTALEACEVHYTACQSVVLAGLSANDAMRNAMFETVGNA</sequence>
<evidence type="ECO:0000313" key="2">
    <source>
        <dbReference type="Proteomes" id="UP000188912"/>
    </source>
</evidence>
<dbReference type="KEGG" id="thd:BHV28_11960"/>
<dbReference type="Pfam" id="PF10722">
    <property type="entry name" value="YbjN"/>
    <property type="match status" value="1"/>
</dbReference>
<accession>A0A1U9JVI3</accession>
<proteinExistence type="predicted"/>
<dbReference type="STRING" id="1902579.BHV28_11960"/>
<dbReference type="EMBL" id="CP017315">
    <property type="protein sequence ID" value="AQS41882.1"/>
    <property type="molecule type" value="Genomic_DNA"/>
</dbReference>
<dbReference type="InterPro" id="IPR019660">
    <property type="entry name" value="Put_sensory_transdc_reg_YbjN"/>
</dbReference>
<gene>
    <name evidence="1" type="ORF">BHV28_11960</name>
</gene>
<name>A0A1U9JVI3_9HYPH</name>
<evidence type="ECO:0000313" key="1">
    <source>
        <dbReference type="EMBL" id="AQS41882.1"/>
    </source>
</evidence>
<organism evidence="1 2">
    <name type="scientific">Candidatus Tokpelaia hoelldobleri</name>
    <dbReference type="NCBI Taxonomy" id="1902579"/>
    <lineage>
        <taxon>Bacteria</taxon>
        <taxon>Pseudomonadati</taxon>
        <taxon>Pseudomonadota</taxon>
        <taxon>Alphaproteobacteria</taxon>
        <taxon>Hyphomicrobiales</taxon>
        <taxon>Candidatus Tokpelaia</taxon>
    </lineage>
</organism>
<protein>
    <submittedName>
        <fullName evidence="1">Cytosolic protein</fullName>
    </submittedName>
</protein>
<keyword evidence="2" id="KW-1185">Reference proteome</keyword>